<dbReference type="SMART" id="SM00354">
    <property type="entry name" value="HTH_LACI"/>
    <property type="match status" value="1"/>
</dbReference>
<proteinExistence type="predicted"/>
<dbReference type="SUPFAM" id="SSF53822">
    <property type="entry name" value="Periplasmic binding protein-like I"/>
    <property type="match status" value="1"/>
</dbReference>
<dbReference type="InterPro" id="IPR001761">
    <property type="entry name" value="Peripla_BP/Lac1_sug-bd_dom"/>
</dbReference>
<keyword evidence="3" id="KW-0804">Transcription</keyword>
<dbReference type="CDD" id="cd06286">
    <property type="entry name" value="PBP1_CcpB-like"/>
    <property type="match status" value="1"/>
</dbReference>
<dbReference type="Proteomes" id="UP000050929">
    <property type="component" value="Unassembled WGS sequence"/>
</dbReference>
<dbReference type="PROSITE" id="PS50932">
    <property type="entry name" value="HTH_LACI_2"/>
    <property type="match status" value="1"/>
</dbReference>
<keyword evidence="1" id="KW-0805">Transcription regulation</keyword>
<organism evidence="5 6">
    <name type="scientific">Companilactobacillus tucceti DSM 20183</name>
    <dbReference type="NCBI Taxonomy" id="1423811"/>
    <lineage>
        <taxon>Bacteria</taxon>
        <taxon>Bacillati</taxon>
        <taxon>Bacillota</taxon>
        <taxon>Bacilli</taxon>
        <taxon>Lactobacillales</taxon>
        <taxon>Lactobacillaceae</taxon>
        <taxon>Companilactobacillus</taxon>
    </lineage>
</organism>
<dbReference type="AlphaFoldDB" id="A0A0R1J8Q1"/>
<comment type="caution">
    <text evidence="5">The sequence shown here is derived from an EMBL/GenBank/DDBJ whole genome shotgun (WGS) entry which is preliminary data.</text>
</comment>
<name>A0A0R1J8Q1_9LACO</name>
<dbReference type="Pfam" id="PF00532">
    <property type="entry name" value="Peripla_BP_1"/>
    <property type="match status" value="1"/>
</dbReference>
<protein>
    <submittedName>
        <fullName evidence="5">Catabolite control protein B</fullName>
    </submittedName>
</protein>
<dbReference type="PANTHER" id="PTHR30146">
    <property type="entry name" value="LACI-RELATED TRANSCRIPTIONAL REPRESSOR"/>
    <property type="match status" value="1"/>
</dbReference>
<reference evidence="5 6" key="1">
    <citation type="journal article" date="2015" name="Genome Announc.">
        <title>Expanding the biotechnology potential of lactobacilli through comparative genomics of 213 strains and associated genera.</title>
        <authorList>
            <person name="Sun Z."/>
            <person name="Harris H.M."/>
            <person name="McCann A."/>
            <person name="Guo C."/>
            <person name="Argimon S."/>
            <person name="Zhang W."/>
            <person name="Yang X."/>
            <person name="Jeffery I.B."/>
            <person name="Cooney J.C."/>
            <person name="Kagawa T.F."/>
            <person name="Liu W."/>
            <person name="Song Y."/>
            <person name="Salvetti E."/>
            <person name="Wrobel A."/>
            <person name="Rasinkangas P."/>
            <person name="Parkhill J."/>
            <person name="Rea M.C."/>
            <person name="O'Sullivan O."/>
            <person name="Ritari J."/>
            <person name="Douillard F.P."/>
            <person name="Paul Ross R."/>
            <person name="Yang R."/>
            <person name="Briner A.E."/>
            <person name="Felis G.E."/>
            <person name="de Vos W.M."/>
            <person name="Barrangou R."/>
            <person name="Klaenhammer T.R."/>
            <person name="Caufield P.W."/>
            <person name="Cui Y."/>
            <person name="Zhang H."/>
            <person name="O'Toole P.W."/>
        </authorList>
    </citation>
    <scope>NUCLEOTIDE SEQUENCE [LARGE SCALE GENOMIC DNA]</scope>
    <source>
        <strain evidence="5 6">DSM 20183</strain>
    </source>
</reference>
<evidence type="ECO:0000256" key="1">
    <source>
        <dbReference type="ARBA" id="ARBA00023015"/>
    </source>
</evidence>
<keyword evidence="6" id="KW-1185">Reference proteome</keyword>
<evidence type="ECO:0000259" key="4">
    <source>
        <dbReference type="PROSITE" id="PS50932"/>
    </source>
</evidence>
<dbReference type="GO" id="GO:0003700">
    <property type="term" value="F:DNA-binding transcription factor activity"/>
    <property type="evidence" value="ECO:0007669"/>
    <property type="project" value="TreeGrafter"/>
</dbReference>
<dbReference type="PANTHER" id="PTHR30146:SF105">
    <property type="entry name" value="CATABOLITE CONTROL PROTEIN B"/>
    <property type="match status" value="1"/>
</dbReference>
<accession>A0A0R1J8Q1</accession>
<evidence type="ECO:0000256" key="2">
    <source>
        <dbReference type="ARBA" id="ARBA00023125"/>
    </source>
</evidence>
<evidence type="ECO:0000256" key="3">
    <source>
        <dbReference type="ARBA" id="ARBA00023163"/>
    </source>
</evidence>
<dbReference type="STRING" id="1423811.FC72_GL001351"/>
<sequence>MLYSNNRGDKMANIRDVAKASGHSVSTVSRVLNQKGYVSEQTKSEILSAMEKLNYHRNDLARALSLGKSYRIGVILPYINHPYFQKLADAIAEKALMENYQVTLLPTNYDSKYEMKYLDMLKHRAFDGLIFTSRAISFSQIIKYRSFGGLVCCEDTFDYPLSCAFTDRKKSFGNVLKILKDAGYSHIGLTVSRSEVVSQSAKLTTQSYESVFGHAIPEGMLYRDAKNMYDGITAAGKLVENDPDLEVIFANGDQIAAGALKKLEEINHQALVIGQENLSSSFLLDFSTVDHRLDSIGETAFDLLFEDKIIKKEIPSRFIVRGELSEIIPNEDEDPLDKIIDK</sequence>
<keyword evidence="2" id="KW-0238">DNA-binding</keyword>
<dbReference type="EMBL" id="AZDG01000003">
    <property type="protein sequence ID" value="KRK65283.1"/>
    <property type="molecule type" value="Genomic_DNA"/>
</dbReference>
<dbReference type="CDD" id="cd01392">
    <property type="entry name" value="HTH_LacI"/>
    <property type="match status" value="1"/>
</dbReference>
<dbReference type="InterPro" id="IPR000843">
    <property type="entry name" value="HTH_LacI"/>
</dbReference>
<feature type="domain" description="HTH lacI-type" evidence="4">
    <location>
        <begin position="12"/>
        <end position="66"/>
    </location>
</feature>
<evidence type="ECO:0000313" key="6">
    <source>
        <dbReference type="Proteomes" id="UP000050929"/>
    </source>
</evidence>
<dbReference type="Pfam" id="PF00356">
    <property type="entry name" value="LacI"/>
    <property type="match status" value="1"/>
</dbReference>
<dbReference type="SUPFAM" id="SSF47413">
    <property type="entry name" value="lambda repressor-like DNA-binding domains"/>
    <property type="match status" value="1"/>
</dbReference>
<dbReference type="GO" id="GO:0000976">
    <property type="term" value="F:transcription cis-regulatory region binding"/>
    <property type="evidence" value="ECO:0007669"/>
    <property type="project" value="TreeGrafter"/>
</dbReference>
<dbReference type="InterPro" id="IPR010982">
    <property type="entry name" value="Lambda_DNA-bd_dom_sf"/>
</dbReference>
<dbReference type="PATRIC" id="fig|1423811.3.peg.1375"/>
<dbReference type="Gene3D" id="1.10.260.40">
    <property type="entry name" value="lambda repressor-like DNA-binding domains"/>
    <property type="match status" value="1"/>
</dbReference>
<gene>
    <name evidence="5" type="ORF">FC72_GL001351</name>
</gene>
<dbReference type="InterPro" id="IPR028082">
    <property type="entry name" value="Peripla_BP_I"/>
</dbReference>
<evidence type="ECO:0000313" key="5">
    <source>
        <dbReference type="EMBL" id="KRK65283.1"/>
    </source>
</evidence>
<dbReference type="Gene3D" id="3.40.50.2300">
    <property type="match status" value="2"/>
</dbReference>